<evidence type="ECO:0000256" key="6">
    <source>
        <dbReference type="ARBA" id="ARBA00023139"/>
    </source>
</evidence>
<dbReference type="EMBL" id="ML213520">
    <property type="protein sequence ID" value="TFK48207.1"/>
    <property type="molecule type" value="Genomic_DNA"/>
</dbReference>
<dbReference type="GO" id="GO:0005783">
    <property type="term" value="C:endoplasmic reticulum"/>
    <property type="evidence" value="ECO:0007669"/>
    <property type="project" value="TreeGrafter"/>
</dbReference>
<dbReference type="GO" id="GO:0016020">
    <property type="term" value="C:membrane"/>
    <property type="evidence" value="ECO:0007669"/>
    <property type="project" value="UniProtKB-SubCell"/>
</dbReference>
<evidence type="ECO:0000256" key="12">
    <source>
        <dbReference type="SAM" id="MobiDB-lite"/>
    </source>
</evidence>
<dbReference type="Proteomes" id="UP000305948">
    <property type="component" value="Unassembled WGS sequence"/>
</dbReference>
<dbReference type="Pfam" id="PF01529">
    <property type="entry name" value="DHHC"/>
    <property type="match status" value="1"/>
</dbReference>
<keyword evidence="3 11" id="KW-0812">Transmembrane</keyword>
<accession>A0A5C3MT83</accession>
<keyword evidence="8 11" id="KW-0012">Acyltransferase</keyword>
<dbReference type="STRING" id="5364.A0A5C3MT83"/>
<dbReference type="OrthoDB" id="1436450at2759"/>
<feature type="domain" description="Palmitoyltransferase DHHC" evidence="13">
    <location>
        <begin position="271"/>
        <end position="385"/>
    </location>
</feature>
<dbReference type="GO" id="GO:0006612">
    <property type="term" value="P:protein targeting to membrane"/>
    <property type="evidence" value="ECO:0007669"/>
    <property type="project" value="TreeGrafter"/>
</dbReference>
<evidence type="ECO:0000313" key="14">
    <source>
        <dbReference type="EMBL" id="TFK48207.1"/>
    </source>
</evidence>
<comment type="domain">
    <text evidence="11">The DHHC domain is required for palmitoyltransferase activity.</text>
</comment>
<dbReference type="PROSITE" id="PS50216">
    <property type="entry name" value="DHHC"/>
    <property type="match status" value="1"/>
</dbReference>
<dbReference type="InterPro" id="IPR039859">
    <property type="entry name" value="PFA4/ZDH16/20/ERF2-like"/>
</dbReference>
<feature type="transmembrane region" description="Helical" evidence="11">
    <location>
        <begin position="348"/>
        <end position="369"/>
    </location>
</feature>
<dbReference type="PANTHER" id="PTHR22883">
    <property type="entry name" value="ZINC FINGER DHHC DOMAIN CONTAINING PROTEIN"/>
    <property type="match status" value="1"/>
</dbReference>
<dbReference type="EC" id="2.3.1.225" evidence="11"/>
<keyword evidence="6" id="KW-0564">Palmitate</keyword>
<proteinExistence type="inferred from homology"/>
<comment type="similarity">
    <text evidence="9">Belongs to the DHHC palmitoyltransferase family. PFA5 subfamily.</text>
</comment>
<comment type="subcellular location">
    <subcellularLocation>
        <location evidence="1">Membrane</location>
        <topology evidence="1">Multi-pass membrane protein</topology>
    </subcellularLocation>
</comment>
<evidence type="ECO:0000256" key="5">
    <source>
        <dbReference type="ARBA" id="ARBA00023136"/>
    </source>
</evidence>
<evidence type="ECO:0000256" key="9">
    <source>
        <dbReference type="ARBA" id="ARBA00038298"/>
    </source>
</evidence>
<keyword evidence="5 11" id="KW-0472">Membrane</keyword>
<dbReference type="GO" id="GO:0019706">
    <property type="term" value="F:protein-cysteine S-palmitoyltransferase activity"/>
    <property type="evidence" value="ECO:0007669"/>
    <property type="project" value="UniProtKB-EC"/>
</dbReference>
<protein>
    <recommendedName>
        <fullName evidence="11">Palmitoyltransferase</fullName>
        <ecNumber evidence="11">2.3.1.225</ecNumber>
    </recommendedName>
</protein>
<evidence type="ECO:0000256" key="11">
    <source>
        <dbReference type="RuleBase" id="RU079119"/>
    </source>
</evidence>
<dbReference type="PANTHER" id="PTHR22883:SF23">
    <property type="entry name" value="PALMITOYLTRANSFERASE ZDHHC6"/>
    <property type="match status" value="1"/>
</dbReference>
<feature type="transmembrane region" description="Helical" evidence="11">
    <location>
        <begin position="315"/>
        <end position="336"/>
    </location>
</feature>
<feature type="transmembrane region" description="Helical" evidence="11">
    <location>
        <begin position="81"/>
        <end position="100"/>
    </location>
</feature>
<feature type="compositionally biased region" description="Pro residues" evidence="12">
    <location>
        <begin position="253"/>
        <end position="262"/>
    </location>
</feature>
<keyword evidence="2 11" id="KW-0808">Transferase</keyword>
<keyword evidence="7" id="KW-0449">Lipoprotein</keyword>
<sequence>MAGDAGSQPQFDQHSCCGVVEEAAYRAHQRREERQKQSWIVRKLAVGIAIGILAYTTYVYIGRFCVPMIRKDAGALGSRAMGIGFLVVFCVIAMMTYWSYLKIILTPPGFAKDHVSKSPEPNPSRTARFDDSWEEGMGGYQYEGITYPENDPSQSNPPPSTATGSTAVAQPTAEKHTESLRNEHADSSQNAASADPNAGNLDSIPPVGLVKAAVDPSVESAAPAQPPSPQPRSSFQSRPEQPPRTKSENTPARVPPTRRPPTTPVLLPECRYCYKDGFVKPLRTHHCRSCGTCVLRFDHHCPWIGQCVGARNHKFFYIFCEWGALLCIWLFATLLARNVSPGSDSPDGQQIAVIALAGLFMLFTLTMIASHTRLIMYNQTTVEHLGVQRMKERERAVLGNYFGWWQFGEKRRTRKQWDEEWGALGQEGNLWWLGSCRANWESVMGGSVVGWFLPIGRSPMDGLEFRTNPRFDERGVWRPRREWPEGLR</sequence>
<dbReference type="InterPro" id="IPR001594">
    <property type="entry name" value="Palmitoyltrfase_DHHC"/>
</dbReference>
<evidence type="ECO:0000313" key="15">
    <source>
        <dbReference type="Proteomes" id="UP000305948"/>
    </source>
</evidence>
<feature type="transmembrane region" description="Helical" evidence="11">
    <location>
        <begin position="40"/>
        <end position="61"/>
    </location>
</feature>
<dbReference type="GO" id="GO:0005794">
    <property type="term" value="C:Golgi apparatus"/>
    <property type="evidence" value="ECO:0007669"/>
    <property type="project" value="TreeGrafter"/>
</dbReference>
<evidence type="ECO:0000256" key="3">
    <source>
        <dbReference type="ARBA" id="ARBA00022692"/>
    </source>
</evidence>
<organism evidence="14 15">
    <name type="scientific">Heliocybe sulcata</name>
    <dbReference type="NCBI Taxonomy" id="5364"/>
    <lineage>
        <taxon>Eukaryota</taxon>
        <taxon>Fungi</taxon>
        <taxon>Dikarya</taxon>
        <taxon>Basidiomycota</taxon>
        <taxon>Agaricomycotina</taxon>
        <taxon>Agaricomycetes</taxon>
        <taxon>Gloeophyllales</taxon>
        <taxon>Gloeophyllaceae</taxon>
        <taxon>Heliocybe</taxon>
    </lineage>
</organism>
<keyword evidence="4 11" id="KW-1133">Transmembrane helix</keyword>
<feature type="region of interest" description="Disordered" evidence="12">
    <location>
        <begin position="113"/>
        <end position="262"/>
    </location>
</feature>
<name>A0A5C3MT83_9AGAM</name>
<evidence type="ECO:0000259" key="13">
    <source>
        <dbReference type="Pfam" id="PF01529"/>
    </source>
</evidence>
<evidence type="ECO:0000256" key="1">
    <source>
        <dbReference type="ARBA" id="ARBA00004141"/>
    </source>
</evidence>
<evidence type="ECO:0000256" key="2">
    <source>
        <dbReference type="ARBA" id="ARBA00022679"/>
    </source>
</evidence>
<dbReference type="AlphaFoldDB" id="A0A5C3MT83"/>
<comment type="catalytic activity">
    <reaction evidence="10 11">
        <text>L-cysteinyl-[protein] + hexadecanoyl-CoA = S-hexadecanoyl-L-cysteinyl-[protein] + CoA</text>
        <dbReference type="Rhea" id="RHEA:36683"/>
        <dbReference type="Rhea" id="RHEA-COMP:10131"/>
        <dbReference type="Rhea" id="RHEA-COMP:11032"/>
        <dbReference type="ChEBI" id="CHEBI:29950"/>
        <dbReference type="ChEBI" id="CHEBI:57287"/>
        <dbReference type="ChEBI" id="CHEBI:57379"/>
        <dbReference type="ChEBI" id="CHEBI:74151"/>
        <dbReference type="EC" id="2.3.1.225"/>
    </reaction>
</comment>
<feature type="compositionally biased region" description="Basic and acidic residues" evidence="12">
    <location>
        <begin position="173"/>
        <end position="186"/>
    </location>
</feature>
<keyword evidence="15" id="KW-1185">Reference proteome</keyword>
<evidence type="ECO:0000256" key="7">
    <source>
        <dbReference type="ARBA" id="ARBA00023288"/>
    </source>
</evidence>
<evidence type="ECO:0000256" key="10">
    <source>
        <dbReference type="ARBA" id="ARBA00048048"/>
    </source>
</evidence>
<evidence type="ECO:0000256" key="8">
    <source>
        <dbReference type="ARBA" id="ARBA00023315"/>
    </source>
</evidence>
<reference evidence="14 15" key="1">
    <citation type="journal article" date="2019" name="Nat. Ecol. Evol.">
        <title>Megaphylogeny resolves global patterns of mushroom evolution.</title>
        <authorList>
            <person name="Varga T."/>
            <person name="Krizsan K."/>
            <person name="Foldi C."/>
            <person name="Dima B."/>
            <person name="Sanchez-Garcia M."/>
            <person name="Sanchez-Ramirez S."/>
            <person name="Szollosi G.J."/>
            <person name="Szarkandi J.G."/>
            <person name="Papp V."/>
            <person name="Albert L."/>
            <person name="Andreopoulos W."/>
            <person name="Angelini C."/>
            <person name="Antonin V."/>
            <person name="Barry K.W."/>
            <person name="Bougher N.L."/>
            <person name="Buchanan P."/>
            <person name="Buyck B."/>
            <person name="Bense V."/>
            <person name="Catcheside P."/>
            <person name="Chovatia M."/>
            <person name="Cooper J."/>
            <person name="Damon W."/>
            <person name="Desjardin D."/>
            <person name="Finy P."/>
            <person name="Geml J."/>
            <person name="Haridas S."/>
            <person name="Hughes K."/>
            <person name="Justo A."/>
            <person name="Karasinski D."/>
            <person name="Kautmanova I."/>
            <person name="Kiss B."/>
            <person name="Kocsube S."/>
            <person name="Kotiranta H."/>
            <person name="LaButti K.M."/>
            <person name="Lechner B.E."/>
            <person name="Liimatainen K."/>
            <person name="Lipzen A."/>
            <person name="Lukacs Z."/>
            <person name="Mihaltcheva S."/>
            <person name="Morgado L.N."/>
            <person name="Niskanen T."/>
            <person name="Noordeloos M.E."/>
            <person name="Ohm R.A."/>
            <person name="Ortiz-Santana B."/>
            <person name="Ovrebo C."/>
            <person name="Racz N."/>
            <person name="Riley R."/>
            <person name="Savchenko A."/>
            <person name="Shiryaev A."/>
            <person name="Soop K."/>
            <person name="Spirin V."/>
            <person name="Szebenyi C."/>
            <person name="Tomsovsky M."/>
            <person name="Tulloss R.E."/>
            <person name="Uehling J."/>
            <person name="Grigoriev I.V."/>
            <person name="Vagvolgyi C."/>
            <person name="Papp T."/>
            <person name="Martin F.M."/>
            <person name="Miettinen O."/>
            <person name="Hibbett D.S."/>
            <person name="Nagy L.G."/>
        </authorList>
    </citation>
    <scope>NUCLEOTIDE SEQUENCE [LARGE SCALE GENOMIC DNA]</scope>
    <source>
        <strain evidence="14 15">OMC1185</strain>
    </source>
</reference>
<evidence type="ECO:0000256" key="4">
    <source>
        <dbReference type="ARBA" id="ARBA00022989"/>
    </source>
</evidence>
<gene>
    <name evidence="14" type="ORF">OE88DRAFT_1634950</name>
</gene>